<organism evidence="2 3">
    <name type="scientific">Hevea brasiliensis</name>
    <name type="common">Para rubber tree</name>
    <name type="synonym">Siphonia brasiliensis</name>
    <dbReference type="NCBI Taxonomy" id="3981"/>
    <lineage>
        <taxon>Eukaryota</taxon>
        <taxon>Viridiplantae</taxon>
        <taxon>Streptophyta</taxon>
        <taxon>Embryophyta</taxon>
        <taxon>Tracheophyta</taxon>
        <taxon>Spermatophyta</taxon>
        <taxon>Magnoliopsida</taxon>
        <taxon>eudicotyledons</taxon>
        <taxon>Gunneridae</taxon>
        <taxon>Pentapetalae</taxon>
        <taxon>rosids</taxon>
        <taxon>fabids</taxon>
        <taxon>Malpighiales</taxon>
        <taxon>Euphorbiaceae</taxon>
        <taxon>Crotonoideae</taxon>
        <taxon>Micrandreae</taxon>
        <taxon>Hevea</taxon>
    </lineage>
</organism>
<keyword evidence="3" id="KW-1185">Reference proteome</keyword>
<feature type="compositionally biased region" description="Basic and acidic residues" evidence="1">
    <location>
        <begin position="55"/>
        <end position="64"/>
    </location>
</feature>
<dbReference type="AlphaFoldDB" id="A0A6A6MU41"/>
<evidence type="ECO:0000313" key="3">
    <source>
        <dbReference type="Proteomes" id="UP000467840"/>
    </source>
</evidence>
<proteinExistence type="predicted"/>
<sequence length="79" mass="8446">MDISAASKRIKLKRKQLSLGEVDEYSPLAPPPPPPLPIVLNPVIGCMTGNGMMTRGKEQNKREGTGSSVLETDQDNAIG</sequence>
<dbReference type="EMBL" id="JAAGAX010000005">
    <property type="protein sequence ID" value="KAF2316684.1"/>
    <property type="molecule type" value="Genomic_DNA"/>
</dbReference>
<dbReference type="Proteomes" id="UP000467840">
    <property type="component" value="Chromosome 15"/>
</dbReference>
<name>A0A6A6MU41_HEVBR</name>
<evidence type="ECO:0000256" key="1">
    <source>
        <dbReference type="SAM" id="MobiDB-lite"/>
    </source>
</evidence>
<protein>
    <submittedName>
        <fullName evidence="2">Uncharacterized protein</fullName>
    </submittedName>
</protein>
<reference evidence="2 3" key="1">
    <citation type="journal article" date="2020" name="Mol. Plant">
        <title>The Chromosome-Based Rubber Tree Genome Provides New Insights into Spurge Genome Evolution and Rubber Biosynthesis.</title>
        <authorList>
            <person name="Liu J."/>
            <person name="Shi C."/>
            <person name="Shi C.C."/>
            <person name="Li W."/>
            <person name="Zhang Q.J."/>
            <person name="Zhang Y."/>
            <person name="Li K."/>
            <person name="Lu H.F."/>
            <person name="Shi C."/>
            <person name="Zhu S.T."/>
            <person name="Xiao Z.Y."/>
            <person name="Nan H."/>
            <person name="Yue Y."/>
            <person name="Zhu X.G."/>
            <person name="Wu Y."/>
            <person name="Hong X.N."/>
            <person name="Fan G.Y."/>
            <person name="Tong Y."/>
            <person name="Zhang D."/>
            <person name="Mao C.L."/>
            <person name="Liu Y.L."/>
            <person name="Hao S.J."/>
            <person name="Liu W.Q."/>
            <person name="Lv M.Q."/>
            <person name="Zhang H.B."/>
            <person name="Liu Y."/>
            <person name="Hu-Tang G.R."/>
            <person name="Wang J.P."/>
            <person name="Wang J.H."/>
            <person name="Sun Y.H."/>
            <person name="Ni S.B."/>
            <person name="Chen W.B."/>
            <person name="Zhang X.C."/>
            <person name="Jiao Y.N."/>
            <person name="Eichler E.E."/>
            <person name="Li G.H."/>
            <person name="Liu X."/>
            <person name="Gao L.Z."/>
        </authorList>
    </citation>
    <scope>NUCLEOTIDE SEQUENCE [LARGE SCALE GENOMIC DNA]</scope>
    <source>
        <strain evidence="3">cv. GT1</strain>
        <tissue evidence="2">Leaf</tissue>
    </source>
</reference>
<accession>A0A6A6MU41</accession>
<feature type="region of interest" description="Disordered" evidence="1">
    <location>
        <begin position="50"/>
        <end position="79"/>
    </location>
</feature>
<comment type="caution">
    <text evidence="2">The sequence shown here is derived from an EMBL/GenBank/DDBJ whole genome shotgun (WGS) entry which is preliminary data.</text>
</comment>
<evidence type="ECO:0000313" key="2">
    <source>
        <dbReference type="EMBL" id="KAF2316684.1"/>
    </source>
</evidence>
<gene>
    <name evidence="2" type="ORF">GH714_042025</name>
</gene>